<feature type="transmembrane region" description="Helical" evidence="2">
    <location>
        <begin position="21"/>
        <end position="44"/>
    </location>
</feature>
<evidence type="ECO:0000256" key="3">
    <source>
        <dbReference type="SAM" id="MobiDB-lite"/>
    </source>
</evidence>
<dbReference type="InterPro" id="IPR029044">
    <property type="entry name" value="Nucleotide-diphossugar_trans"/>
</dbReference>
<keyword evidence="2" id="KW-0328">Glycosyltransferase</keyword>
<dbReference type="InterPro" id="IPR005069">
    <property type="entry name" value="Nucl-diP-sugar_transferase"/>
</dbReference>
<name>R0HTX5_9BRAS</name>
<dbReference type="eggNOG" id="ENOG502QT5X">
    <property type="taxonomic scope" value="Eukaryota"/>
</dbReference>
<dbReference type="GO" id="GO:0010306">
    <property type="term" value="P:rhamnogalacturonan II biosynthetic process"/>
    <property type="evidence" value="ECO:0007669"/>
    <property type="project" value="TreeGrafter"/>
</dbReference>
<keyword evidence="2" id="KW-0961">Cell wall biogenesis/degradation</keyword>
<protein>
    <recommendedName>
        <fullName evidence="2">Glycosyltransferase</fullName>
        <ecNumber evidence="2">2.4.2.-</ecNumber>
    </recommendedName>
</protein>
<dbReference type="STRING" id="81985.R0HTX5"/>
<feature type="domain" description="Nucleotide-diphospho-sugar transferase" evidence="4">
    <location>
        <begin position="117"/>
        <end position="337"/>
    </location>
</feature>
<evidence type="ECO:0000256" key="2">
    <source>
        <dbReference type="RuleBase" id="RU363055"/>
    </source>
</evidence>
<keyword evidence="2" id="KW-0735">Signal-anchor</keyword>
<evidence type="ECO:0000313" key="5">
    <source>
        <dbReference type="EMBL" id="EOA33314.1"/>
    </source>
</evidence>
<organism evidence="5 6">
    <name type="scientific">Capsella rubella</name>
    <dbReference type="NCBI Taxonomy" id="81985"/>
    <lineage>
        <taxon>Eukaryota</taxon>
        <taxon>Viridiplantae</taxon>
        <taxon>Streptophyta</taxon>
        <taxon>Embryophyta</taxon>
        <taxon>Tracheophyta</taxon>
        <taxon>Spermatophyta</taxon>
        <taxon>Magnoliopsida</taxon>
        <taxon>eudicotyledons</taxon>
        <taxon>Gunneridae</taxon>
        <taxon>Pentapetalae</taxon>
        <taxon>rosids</taxon>
        <taxon>malvids</taxon>
        <taxon>Brassicales</taxon>
        <taxon>Brassicaceae</taxon>
        <taxon>Camelineae</taxon>
        <taxon>Capsella</taxon>
    </lineage>
</organism>
<reference evidence="6" key="1">
    <citation type="journal article" date="2013" name="Nat. Genet.">
        <title>The Capsella rubella genome and the genomic consequences of rapid mating system evolution.</title>
        <authorList>
            <person name="Slotte T."/>
            <person name="Hazzouri K.M."/>
            <person name="Agren J.A."/>
            <person name="Koenig D."/>
            <person name="Maumus F."/>
            <person name="Guo Y.L."/>
            <person name="Steige K."/>
            <person name="Platts A.E."/>
            <person name="Escobar J.S."/>
            <person name="Newman L.K."/>
            <person name="Wang W."/>
            <person name="Mandakova T."/>
            <person name="Vello E."/>
            <person name="Smith L.M."/>
            <person name="Henz S.R."/>
            <person name="Steffen J."/>
            <person name="Takuno S."/>
            <person name="Brandvain Y."/>
            <person name="Coop G."/>
            <person name="Andolfatto P."/>
            <person name="Hu T.T."/>
            <person name="Blanchette M."/>
            <person name="Clark R.M."/>
            <person name="Quesneville H."/>
            <person name="Nordborg M."/>
            <person name="Gaut B.S."/>
            <person name="Lysak M.A."/>
            <person name="Jenkins J."/>
            <person name="Grimwood J."/>
            <person name="Chapman J."/>
            <person name="Prochnik S."/>
            <person name="Shu S."/>
            <person name="Rokhsar D."/>
            <person name="Schmutz J."/>
            <person name="Weigel D."/>
            <person name="Wright S.I."/>
        </authorList>
    </citation>
    <scope>NUCLEOTIDE SEQUENCE [LARGE SCALE GENOMIC DNA]</scope>
    <source>
        <strain evidence="6">cv. Monte Gargano</strain>
    </source>
</reference>
<dbReference type="PANTHER" id="PTHR47032:SF2">
    <property type="entry name" value="UDP-D-XYLOSE:L-FUCOSE ALPHA-1,3-D-XYLOSYLTRANSFERASE 3"/>
    <property type="match status" value="1"/>
</dbReference>
<evidence type="ECO:0000256" key="1">
    <source>
        <dbReference type="ARBA" id="ARBA00007033"/>
    </source>
</evidence>
<dbReference type="Pfam" id="PF03407">
    <property type="entry name" value="Nucleotid_trans"/>
    <property type="match status" value="1"/>
</dbReference>
<comment type="similarity">
    <text evidence="1 2">Belongs to the glycosyltransferase 77 family.</text>
</comment>
<dbReference type="PANTHER" id="PTHR47032">
    <property type="entry name" value="UDP-D-XYLOSE:L-FUCOSE ALPHA-1,3-D-XYLOSYLTRANSFERASE-RELATED"/>
    <property type="match status" value="1"/>
</dbReference>
<keyword evidence="2" id="KW-0808">Transferase</keyword>
<dbReference type="EC" id="2.4.2.-" evidence="2"/>
<gene>
    <name evidence="5" type="ORF">CARUB_v10021691mg</name>
</gene>
<dbReference type="GO" id="GO:0035252">
    <property type="term" value="F:UDP-xylosyltransferase activity"/>
    <property type="evidence" value="ECO:0007669"/>
    <property type="project" value="TreeGrafter"/>
</dbReference>
<comment type="subcellular location">
    <subcellularLocation>
        <location evidence="2">Golgi apparatus membrane</location>
        <topology evidence="2">Single-pass type II membrane protein</topology>
    </subcellularLocation>
</comment>
<dbReference type="GO" id="GO:0000139">
    <property type="term" value="C:Golgi membrane"/>
    <property type="evidence" value="ECO:0007669"/>
    <property type="project" value="UniProtKB-SubCell"/>
</dbReference>
<evidence type="ECO:0000259" key="4">
    <source>
        <dbReference type="Pfam" id="PF03407"/>
    </source>
</evidence>
<feature type="compositionally biased region" description="Basic residues" evidence="3">
    <location>
        <begin position="371"/>
        <end position="389"/>
    </location>
</feature>
<sequence length="389" mass="44834">MAQLQQQQQQRLISNRPISLLNRNGLLLLLFLTLFVILGVLLPLTKSPLFLFPNTTSSSSISPSSSSLPSISDWRDYSLDQAAKFVAKNETVIVCAVSYPFLPFLNNWLISISRQKHQEKVLVIAEDYATLYKVNEKWPGHAVLIPPALDPQSAHKFGSQGFYNLTSRRPQHLLNILELGYNVMYNDVDMVWLQDPFDYLQGSHDVYFMDDMIAIKPLNHSHDIPPLSRTGVTYVCSCMIFLRSTDGAKLLMKKWVEEIQAQPWNNTEAKKPHDQPAFNRALHKTKNQVDAYLLPQSAFPSGGLYFKNETWVNETMGKHVIVHNNYIIGYDKKMKRFQDYHLWLVDDHALESPLGILKIYQEPNTTEVKNQRKIVRKQRKNRGKKQRLP</sequence>
<keyword evidence="6" id="KW-1185">Reference proteome</keyword>
<dbReference type="OrthoDB" id="1712432at2759"/>
<keyword evidence="2" id="KW-1133">Transmembrane helix</keyword>
<dbReference type="AlphaFoldDB" id="R0HTX5"/>
<keyword evidence="2" id="KW-0812">Transmembrane</keyword>
<feature type="region of interest" description="Disordered" evidence="3">
    <location>
        <begin position="368"/>
        <end position="389"/>
    </location>
</feature>
<keyword evidence="2" id="KW-0472">Membrane</keyword>
<dbReference type="Proteomes" id="UP000029121">
    <property type="component" value="Unassembled WGS sequence"/>
</dbReference>
<keyword evidence="2" id="KW-0333">Golgi apparatus</keyword>
<dbReference type="EMBL" id="KB870806">
    <property type="protein sequence ID" value="EOA33314.1"/>
    <property type="molecule type" value="Genomic_DNA"/>
</dbReference>
<dbReference type="KEGG" id="crb:17894929"/>
<dbReference type="InterPro" id="IPR052636">
    <property type="entry name" value="UDP-D-xylose:L-fucose_XylT"/>
</dbReference>
<proteinExistence type="inferred from homology"/>
<accession>R0HTX5</accession>
<dbReference type="SUPFAM" id="SSF53448">
    <property type="entry name" value="Nucleotide-diphospho-sugar transferases"/>
    <property type="match status" value="1"/>
</dbReference>
<evidence type="ECO:0000313" key="6">
    <source>
        <dbReference type="Proteomes" id="UP000029121"/>
    </source>
</evidence>